<evidence type="ECO:0000259" key="3">
    <source>
        <dbReference type="Pfam" id="PF12937"/>
    </source>
</evidence>
<dbReference type="Gene3D" id="1.20.1280.50">
    <property type="match status" value="1"/>
</dbReference>
<dbReference type="PANTHER" id="PTHR38926">
    <property type="entry name" value="F-BOX DOMAIN CONTAINING PROTEIN, EXPRESSED"/>
    <property type="match status" value="1"/>
</dbReference>
<organism evidence="4 5">
    <name type="scientific">Tricholomella constricta</name>
    <dbReference type="NCBI Taxonomy" id="117010"/>
    <lineage>
        <taxon>Eukaryota</taxon>
        <taxon>Fungi</taxon>
        <taxon>Dikarya</taxon>
        <taxon>Basidiomycota</taxon>
        <taxon>Agaricomycotina</taxon>
        <taxon>Agaricomycetes</taxon>
        <taxon>Agaricomycetidae</taxon>
        <taxon>Agaricales</taxon>
        <taxon>Tricholomatineae</taxon>
        <taxon>Lyophyllaceae</taxon>
        <taxon>Tricholomella</taxon>
    </lineage>
</organism>
<dbReference type="Proteomes" id="UP000565441">
    <property type="component" value="Unassembled WGS sequence"/>
</dbReference>
<dbReference type="AlphaFoldDB" id="A0A8H5GV65"/>
<evidence type="ECO:0000313" key="4">
    <source>
        <dbReference type="EMBL" id="KAF5371400.1"/>
    </source>
</evidence>
<evidence type="ECO:0000256" key="2">
    <source>
        <dbReference type="SAM" id="MobiDB-lite"/>
    </source>
</evidence>
<gene>
    <name evidence="4" type="ORF">D9615_009679</name>
</gene>
<evidence type="ECO:0000256" key="1">
    <source>
        <dbReference type="SAM" id="Coils"/>
    </source>
</evidence>
<feature type="region of interest" description="Disordered" evidence="2">
    <location>
        <begin position="601"/>
        <end position="622"/>
    </location>
</feature>
<dbReference type="InterPro" id="IPR001810">
    <property type="entry name" value="F-box_dom"/>
</dbReference>
<comment type="caution">
    <text evidence="4">The sequence shown here is derived from an EMBL/GenBank/DDBJ whole genome shotgun (WGS) entry which is preliminary data.</text>
</comment>
<keyword evidence="1" id="KW-0175">Coiled coil</keyword>
<dbReference type="EMBL" id="JAACJP010000047">
    <property type="protein sequence ID" value="KAF5371400.1"/>
    <property type="molecule type" value="Genomic_DNA"/>
</dbReference>
<feature type="coiled-coil region" evidence="1">
    <location>
        <begin position="5"/>
        <end position="60"/>
    </location>
</feature>
<protein>
    <recommendedName>
        <fullName evidence="3">F-box domain-containing protein</fullName>
    </recommendedName>
</protein>
<dbReference type="PANTHER" id="PTHR38926:SF5">
    <property type="entry name" value="F-BOX AND LEUCINE-RICH REPEAT PROTEIN 6"/>
    <property type="match status" value="1"/>
</dbReference>
<reference evidence="4 5" key="1">
    <citation type="journal article" date="2020" name="ISME J.">
        <title>Uncovering the hidden diversity of litter-decomposition mechanisms in mushroom-forming fungi.</title>
        <authorList>
            <person name="Floudas D."/>
            <person name="Bentzer J."/>
            <person name="Ahren D."/>
            <person name="Johansson T."/>
            <person name="Persson P."/>
            <person name="Tunlid A."/>
        </authorList>
    </citation>
    <scope>NUCLEOTIDE SEQUENCE [LARGE SCALE GENOMIC DNA]</scope>
    <source>
        <strain evidence="4 5">CBS 661.87</strain>
    </source>
</reference>
<name>A0A8H5GV65_9AGAR</name>
<accession>A0A8H5GV65</accession>
<proteinExistence type="predicted"/>
<dbReference type="InterPro" id="IPR032675">
    <property type="entry name" value="LRR_dom_sf"/>
</dbReference>
<dbReference type="OrthoDB" id="3027018at2759"/>
<evidence type="ECO:0000313" key="5">
    <source>
        <dbReference type="Proteomes" id="UP000565441"/>
    </source>
</evidence>
<dbReference type="Pfam" id="PF12937">
    <property type="entry name" value="F-box-like"/>
    <property type="match status" value="1"/>
</dbReference>
<dbReference type="SUPFAM" id="SSF52047">
    <property type="entry name" value="RNI-like"/>
    <property type="match status" value="1"/>
</dbReference>
<feature type="domain" description="F-box" evidence="3">
    <location>
        <begin position="67"/>
        <end position="125"/>
    </location>
</feature>
<sequence>MSTRIALINAEAAKFNAQIENLRVREDEFKKLIDGMQKLKDSIGAEKLELETKLRSLEAERPPVNWLPPELLGDIFLAVVDQEDSETGSTAKPTSRHPTIALSHVCERWRSVALSTPRLWSRISCEGAEPMGDMQRTFVRRSCTAPLDVEYRSLSMVPASMESRHVVEIFEDLSDHLARVRSISFECCGAEAVQAVVKILSTHNIGLRSLSLSITTPRPSFRGTPSLLERGTAREPDDINQAEPRLSDLKSLKLGEVPLFSLPNRLFVNITNLVLSYTPRPFVVLYERHVYQLKMSTLCQFLELTPLLEDFTMSNTVPRFDVFLNEDDMAINPDISTRPRVRLPHLKRLEWSYPYPGEIHWFVTFFDFPALEKLDIWTEEPPARRVTDWHISGHHDDWISHASAKRGRSLLSSLRDLSLQCAGENSLHSFRKFEVPFLQRLEITNADVRTRTGGKPFPSLPRLESILRDPRLLYLTHITLSHFDISPEHGRGEAFLGYMPALRSLSLDSCTGVRKLMESLQRKGVGTLGSSPDDPKGRPLVKMCPRLEAISLWGCEDVNISDVRAVVMARNVRVDEEKELNRSGQVVSESRRMIKPLRATRRRQGRDQAGMNLTPAGMADTKTTSKGALSTANIVYLRLNGCVGISREDALALGQLGVMDIVYDGRGVDS</sequence>
<dbReference type="Gene3D" id="3.80.10.10">
    <property type="entry name" value="Ribonuclease Inhibitor"/>
    <property type="match status" value="1"/>
</dbReference>
<keyword evidence="5" id="KW-1185">Reference proteome</keyword>